<dbReference type="InterPro" id="IPR013216">
    <property type="entry name" value="Methyltransf_11"/>
</dbReference>
<dbReference type="SUPFAM" id="SSF53335">
    <property type="entry name" value="S-adenosyl-L-methionine-dependent methyltransferases"/>
    <property type="match status" value="1"/>
</dbReference>
<sequence length="261" mass="29164">MAREGSLRRSTSVLTRARRLGRKILRGLEGDSRSQQLRDEVLFWRHWFSTQGSFWPEDYKERLDPNLPIQDHVGRYVDRLTTNPVSILDVGAGPLTKLGKVHASKEIMITATDLLATEYDQVLRDFGIQPLVRTVFGDAENLSIQFGDYSFDIVHGQNCIDHTASPLKAIQQMLSVTKHDGFVVLYHAENEGKTESYKQLHKWDFTCEKGHFVIRGPGPGGDSVDATDALAAVGSVECSLDDGAVLVAIRKHQQRLSSTNC</sequence>
<dbReference type="GO" id="GO:0008757">
    <property type="term" value="F:S-adenosylmethionine-dependent methyltransferase activity"/>
    <property type="evidence" value="ECO:0007669"/>
    <property type="project" value="InterPro"/>
</dbReference>
<dbReference type="AlphaFoldDB" id="A0A271KAF7"/>
<gene>
    <name evidence="2" type="ORF">CIT31_29875</name>
</gene>
<comment type="caution">
    <text evidence="2">The sequence shown here is derived from an EMBL/GenBank/DDBJ whole genome shotgun (WGS) entry which is preliminary data.</text>
</comment>
<dbReference type="InterPro" id="IPR029063">
    <property type="entry name" value="SAM-dependent_MTases_sf"/>
</dbReference>
<dbReference type="Pfam" id="PF08241">
    <property type="entry name" value="Methyltransf_11"/>
    <property type="match status" value="1"/>
</dbReference>
<keyword evidence="3" id="KW-1185">Reference proteome</keyword>
<dbReference type="OrthoDB" id="9133362at2"/>
<proteinExistence type="predicted"/>
<name>A0A271KAF7_9HYPH</name>
<organism evidence="2 3">
    <name type="scientific">Mesorhizobium wenxiniae</name>
    <dbReference type="NCBI Taxonomy" id="2014805"/>
    <lineage>
        <taxon>Bacteria</taxon>
        <taxon>Pseudomonadati</taxon>
        <taxon>Pseudomonadota</taxon>
        <taxon>Alphaproteobacteria</taxon>
        <taxon>Hyphomicrobiales</taxon>
        <taxon>Phyllobacteriaceae</taxon>
        <taxon>Mesorhizobium</taxon>
    </lineage>
</organism>
<dbReference type="Gene3D" id="3.40.50.150">
    <property type="entry name" value="Vaccinia Virus protein VP39"/>
    <property type="match status" value="1"/>
</dbReference>
<dbReference type="Proteomes" id="UP000215931">
    <property type="component" value="Unassembled WGS sequence"/>
</dbReference>
<accession>A0A271KAF7</accession>
<dbReference type="EMBL" id="NPKH01000037">
    <property type="protein sequence ID" value="PAP92167.1"/>
    <property type="molecule type" value="Genomic_DNA"/>
</dbReference>
<evidence type="ECO:0000259" key="1">
    <source>
        <dbReference type="Pfam" id="PF08241"/>
    </source>
</evidence>
<evidence type="ECO:0000313" key="3">
    <source>
        <dbReference type="Proteomes" id="UP000215931"/>
    </source>
</evidence>
<dbReference type="RefSeq" id="WP_095521484.1">
    <property type="nucleotide sequence ID" value="NZ_NPKH01000037.1"/>
</dbReference>
<evidence type="ECO:0000313" key="2">
    <source>
        <dbReference type="EMBL" id="PAP92167.1"/>
    </source>
</evidence>
<protein>
    <recommendedName>
        <fullName evidence="1">Methyltransferase type 11 domain-containing protein</fullName>
    </recommendedName>
</protein>
<reference evidence="2 3" key="1">
    <citation type="submission" date="2017-08" db="EMBL/GenBank/DDBJ databases">
        <title>Mesorhizobium wenxinae sp. nov., a novel rhizobial species isolated from root nodules of chickpea (Cicer arietinum L.).</title>
        <authorList>
            <person name="Zhang J."/>
        </authorList>
    </citation>
    <scope>NUCLEOTIDE SEQUENCE [LARGE SCALE GENOMIC DNA]</scope>
    <source>
        <strain evidence="3">WYCCWR 10019</strain>
    </source>
</reference>
<feature type="domain" description="Methyltransferase type 11" evidence="1">
    <location>
        <begin position="88"/>
        <end position="184"/>
    </location>
</feature>